<evidence type="ECO:0000256" key="8">
    <source>
        <dbReference type="ARBA" id="ARBA00023136"/>
    </source>
</evidence>
<evidence type="ECO:0000259" key="10">
    <source>
        <dbReference type="PROSITE" id="PS50893"/>
    </source>
</evidence>
<dbReference type="SMART" id="SM00382">
    <property type="entry name" value="AAA"/>
    <property type="match status" value="1"/>
</dbReference>
<dbReference type="SUPFAM" id="SSF52540">
    <property type="entry name" value="P-loop containing nucleoside triphosphate hydrolases"/>
    <property type="match status" value="1"/>
</dbReference>
<feature type="transmembrane region" description="Helical" evidence="9">
    <location>
        <begin position="142"/>
        <end position="160"/>
    </location>
</feature>
<feature type="domain" description="ABC transmembrane type-1" evidence="11">
    <location>
        <begin position="26"/>
        <end position="309"/>
    </location>
</feature>
<gene>
    <name evidence="12" type="ORF">KOR42_36530</name>
</gene>
<feature type="transmembrane region" description="Helical" evidence="9">
    <location>
        <begin position="21"/>
        <end position="43"/>
    </location>
</feature>
<evidence type="ECO:0000259" key="11">
    <source>
        <dbReference type="PROSITE" id="PS50929"/>
    </source>
</evidence>
<dbReference type="PANTHER" id="PTHR43394">
    <property type="entry name" value="ATP-DEPENDENT PERMEASE MDL1, MITOCHONDRIAL"/>
    <property type="match status" value="1"/>
</dbReference>
<dbReference type="InterPro" id="IPR003439">
    <property type="entry name" value="ABC_transporter-like_ATP-bd"/>
</dbReference>
<keyword evidence="8 9" id="KW-0472">Membrane</keyword>
<dbReference type="GO" id="GO:0016887">
    <property type="term" value="F:ATP hydrolysis activity"/>
    <property type="evidence" value="ECO:0007669"/>
    <property type="project" value="InterPro"/>
</dbReference>
<keyword evidence="5" id="KW-0547">Nucleotide-binding</keyword>
<feature type="transmembrane region" description="Helical" evidence="9">
    <location>
        <begin position="166"/>
        <end position="185"/>
    </location>
</feature>
<organism evidence="12 13">
    <name type="scientific">Thalassoglobus neptunius</name>
    <dbReference type="NCBI Taxonomy" id="1938619"/>
    <lineage>
        <taxon>Bacteria</taxon>
        <taxon>Pseudomonadati</taxon>
        <taxon>Planctomycetota</taxon>
        <taxon>Planctomycetia</taxon>
        <taxon>Planctomycetales</taxon>
        <taxon>Planctomycetaceae</taxon>
        <taxon>Thalassoglobus</taxon>
    </lineage>
</organism>
<dbReference type="OrthoDB" id="9762778at2"/>
<dbReference type="SUPFAM" id="SSF90123">
    <property type="entry name" value="ABC transporter transmembrane region"/>
    <property type="match status" value="1"/>
</dbReference>
<keyword evidence="12" id="KW-0378">Hydrolase</keyword>
<evidence type="ECO:0000256" key="4">
    <source>
        <dbReference type="ARBA" id="ARBA00022692"/>
    </source>
</evidence>
<keyword evidence="2" id="KW-0813">Transport</keyword>
<dbReference type="Proteomes" id="UP000317243">
    <property type="component" value="Unassembled WGS sequence"/>
</dbReference>
<keyword evidence="7 9" id="KW-1133">Transmembrane helix</keyword>
<evidence type="ECO:0000256" key="7">
    <source>
        <dbReference type="ARBA" id="ARBA00022989"/>
    </source>
</evidence>
<dbReference type="PANTHER" id="PTHR43394:SF1">
    <property type="entry name" value="ATP-BINDING CASSETTE SUB-FAMILY B MEMBER 10, MITOCHONDRIAL"/>
    <property type="match status" value="1"/>
</dbReference>
<evidence type="ECO:0000313" key="13">
    <source>
        <dbReference type="Proteomes" id="UP000317243"/>
    </source>
</evidence>
<dbReference type="EC" id="3.6.3.-" evidence="12"/>
<dbReference type="Gene3D" id="3.40.50.300">
    <property type="entry name" value="P-loop containing nucleotide triphosphate hydrolases"/>
    <property type="match status" value="1"/>
</dbReference>
<dbReference type="FunFam" id="3.40.50.300:FF:000221">
    <property type="entry name" value="Multidrug ABC transporter ATP-binding protein"/>
    <property type="match status" value="1"/>
</dbReference>
<keyword evidence="3" id="KW-1003">Cell membrane</keyword>
<feature type="transmembrane region" description="Helical" evidence="9">
    <location>
        <begin position="256"/>
        <end position="289"/>
    </location>
</feature>
<dbReference type="GO" id="GO:0015421">
    <property type="term" value="F:ABC-type oligopeptide transporter activity"/>
    <property type="evidence" value="ECO:0007669"/>
    <property type="project" value="TreeGrafter"/>
</dbReference>
<accession>A0A5C5WH43</accession>
<dbReference type="PROSITE" id="PS50893">
    <property type="entry name" value="ABC_TRANSPORTER_2"/>
    <property type="match status" value="1"/>
</dbReference>
<reference evidence="12 13" key="1">
    <citation type="submission" date="2019-02" db="EMBL/GenBank/DDBJ databases">
        <title>Deep-cultivation of Planctomycetes and their phenomic and genomic characterization uncovers novel biology.</title>
        <authorList>
            <person name="Wiegand S."/>
            <person name="Jogler M."/>
            <person name="Boedeker C."/>
            <person name="Pinto D."/>
            <person name="Vollmers J."/>
            <person name="Rivas-Marin E."/>
            <person name="Kohn T."/>
            <person name="Peeters S.H."/>
            <person name="Heuer A."/>
            <person name="Rast P."/>
            <person name="Oberbeckmann S."/>
            <person name="Bunk B."/>
            <person name="Jeske O."/>
            <person name="Meyerdierks A."/>
            <person name="Storesund J.E."/>
            <person name="Kallscheuer N."/>
            <person name="Luecker S."/>
            <person name="Lage O.M."/>
            <person name="Pohl T."/>
            <person name="Merkel B.J."/>
            <person name="Hornburger P."/>
            <person name="Mueller R.-W."/>
            <person name="Bruemmer F."/>
            <person name="Labrenz M."/>
            <person name="Spormann A.M."/>
            <person name="Op Den Camp H."/>
            <person name="Overmann J."/>
            <person name="Amann R."/>
            <person name="Jetten M.S.M."/>
            <person name="Mascher T."/>
            <person name="Medema M.H."/>
            <person name="Devos D.P."/>
            <person name="Kaster A.-K."/>
            <person name="Ovreas L."/>
            <person name="Rohde M."/>
            <person name="Galperin M.Y."/>
            <person name="Jogler C."/>
        </authorList>
    </citation>
    <scope>NUCLEOTIDE SEQUENCE [LARGE SCALE GENOMIC DNA]</scope>
    <source>
        <strain evidence="12 13">KOR42</strain>
    </source>
</reference>
<evidence type="ECO:0000256" key="1">
    <source>
        <dbReference type="ARBA" id="ARBA00004651"/>
    </source>
</evidence>
<dbReference type="RefSeq" id="WP_146511091.1">
    <property type="nucleotide sequence ID" value="NZ_SIHI01000014.1"/>
</dbReference>
<comment type="caution">
    <text evidence="12">The sequence shown here is derived from an EMBL/GenBank/DDBJ whole genome shotgun (WGS) entry which is preliminary data.</text>
</comment>
<proteinExistence type="predicted"/>
<dbReference type="Pfam" id="PF00005">
    <property type="entry name" value="ABC_tran"/>
    <property type="match status" value="1"/>
</dbReference>
<keyword evidence="6 12" id="KW-0067">ATP-binding</keyword>
<dbReference type="Gene3D" id="1.20.1560.10">
    <property type="entry name" value="ABC transporter type 1, transmembrane domain"/>
    <property type="match status" value="1"/>
</dbReference>
<dbReference type="InterPro" id="IPR039421">
    <property type="entry name" value="Type_1_exporter"/>
</dbReference>
<feature type="domain" description="ABC transporter" evidence="10">
    <location>
        <begin position="340"/>
        <end position="574"/>
    </location>
</feature>
<dbReference type="GO" id="GO:0005524">
    <property type="term" value="F:ATP binding"/>
    <property type="evidence" value="ECO:0007669"/>
    <property type="project" value="UniProtKB-KW"/>
</dbReference>
<evidence type="ECO:0000256" key="9">
    <source>
        <dbReference type="SAM" id="Phobius"/>
    </source>
</evidence>
<evidence type="ECO:0000256" key="6">
    <source>
        <dbReference type="ARBA" id="ARBA00022840"/>
    </source>
</evidence>
<dbReference type="InterPro" id="IPR011527">
    <property type="entry name" value="ABC1_TM_dom"/>
</dbReference>
<dbReference type="PROSITE" id="PS00211">
    <property type="entry name" value="ABC_TRANSPORTER_1"/>
    <property type="match status" value="1"/>
</dbReference>
<protein>
    <submittedName>
        <fullName evidence="12">Putative multidrug export ATP-binding/permease protein</fullName>
        <ecNumber evidence="12">3.6.3.-</ecNumber>
    </submittedName>
</protein>
<dbReference type="Pfam" id="PF00664">
    <property type="entry name" value="ABC_membrane"/>
    <property type="match status" value="1"/>
</dbReference>
<keyword evidence="4 9" id="KW-0812">Transmembrane</keyword>
<evidence type="ECO:0000256" key="3">
    <source>
        <dbReference type="ARBA" id="ARBA00022475"/>
    </source>
</evidence>
<keyword evidence="13" id="KW-1185">Reference proteome</keyword>
<evidence type="ECO:0000256" key="2">
    <source>
        <dbReference type="ARBA" id="ARBA00022448"/>
    </source>
</evidence>
<dbReference type="GO" id="GO:0005886">
    <property type="term" value="C:plasma membrane"/>
    <property type="evidence" value="ECO:0007669"/>
    <property type="project" value="UniProtKB-SubCell"/>
</dbReference>
<dbReference type="EMBL" id="SIHI01000014">
    <property type="protein sequence ID" value="TWT50106.1"/>
    <property type="molecule type" value="Genomic_DNA"/>
</dbReference>
<dbReference type="PROSITE" id="PS50929">
    <property type="entry name" value="ABC_TM1F"/>
    <property type="match status" value="1"/>
</dbReference>
<dbReference type="AlphaFoldDB" id="A0A5C5WH43"/>
<comment type="subcellular location">
    <subcellularLocation>
        <location evidence="1">Cell membrane</location>
        <topology evidence="1">Multi-pass membrane protein</topology>
    </subcellularLocation>
</comment>
<feature type="transmembrane region" description="Helical" evidence="9">
    <location>
        <begin position="63"/>
        <end position="83"/>
    </location>
</feature>
<dbReference type="InterPro" id="IPR036640">
    <property type="entry name" value="ABC1_TM_sf"/>
</dbReference>
<dbReference type="CDD" id="cd18542">
    <property type="entry name" value="ABC_6TM_YknU_like"/>
    <property type="match status" value="1"/>
</dbReference>
<evidence type="ECO:0000256" key="5">
    <source>
        <dbReference type="ARBA" id="ARBA00022741"/>
    </source>
</evidence>
<dbReference type="InterPro" id="IPR017871">
    <property type="entry name" value="ABC_transporter-like_CS"/>
</dbReference>
<dbReference type="InterPro" id="IPR027417">
    <property type="entry name" value="P-loop_NTPase"/>
</dbReference>
<sequence length="592" mass="65803">MELESPKQPPSSLWALTQGNRLLYSAAIAVMALGMLFLLLVPFVLQQTLDRLRDGSATPTGTLVPAAAFLVTLNLLHGGFTYLRGRWSAQASEAVVQRLRRRLYAHIEALPARYYDTNSTGDIVQRCSSDVETVRAFMANHIVEIAKVALLLLIGLPILFSQDLKMGWISISLFPFIIGFGFYYFRRIHEIYQKVDEAEGALTTVLQENLTGVRVVRAFGQQEAEIEKFRGANAKFRDLEMDMFRTLSSYWPISDFLIFLQLGTVLVSGAYFAMTGAITVGTWIFFWWLTQTIIWPVRQIGRVVADAGRATVAMKRINEILGEPEESSEPEPEEPVSGEIVVRDLSFSYVAGEQVLNDISFSIAPGETVAIVGPPGAGKSTLMHLLVRLYDYSEGSITIGGTELNEINRHAVRSAFGVVMQDPFLYSRSVRDNMIIGKSHASEQDIKESALAADIHGNISDFKNGYQTIIGERGVTLSGGQRQRLAIARALLKHPTFLILDDSLSAVDTRTETQILKSLHARRGQQTTILIAHRLSTTRLADRIFVMDHGRIIQEGTHSELIEVDGPYQRLWTIQGVVEEEIQEALAEGSAQ</sequence>
<name>A0A5C5WH43_9PLAN</name>
<evidence type="ECO:0000313" key="12">
    <source>
        <dbReference type="EMBL" id="TWT50106.1"/>
    </source>
</evidence>
<dbReference type="InterPro" id="IPR003593">
    <property type="entry name" value="AAA+_ATPase"/>
</dbReference>